<feature type="domain" description="Enoyl reductase (ER)" evidence="15">
    <location>
        <begin position="61"/>
        <end position="380"/>
    </location>
</feature>
<dbReference type="SUPFAM" id="SSF51735">
    <property type="entry name" value="NAD(P)-binding Rossmann-fold domains"/>
    <property type="match status" value="1"/>
</dbReference>
<evidence type="ECO:0000256" key="3">
    <source>
        <dbReference type="ARBA" id="ARBA00022516"/>
    </source>
</evidence>
<evidence type="ECO:0000256" key="7">
    <source>
        <dbReference type="ARBA" id="ARBA00023002"/>
    </source>
</evidence>
<comment type="similarity">
    <text evidence="2">Belongs to the zinc-containing alcohol dehydrogenase family. Quinone oxidoreductase subfamily.</text>
</comment>
<keyword evidence="8" id="KW-0443">Lipid metabolism</keyword>
<dbReference type="PANTHER" id="PTHR43981">
    <property type="entry name" value="ENOYL-[ACYL-CARRIER-PROTEIN] REDUCTASE, MITOCHONDRIAL"/>
    <property type="match status" value="1"/>
</dbReference>
<dbReference type="GO" id="GO:0005739">
    <property type="term" value="C:mitochondrion"/>
    <property type="evidence" value="ECO:0007669"/>
    <property type="project" value="UniProtKB-SubCell"/>
</dbReference>
<evidence type="ECO:0000256" key="5">
    <source>
        <dbReference type="ARBA" id="ARBA00022857"/>
    </source>
</evidence>
<evidence type="ECO:0000256" key="13">
    <source>
        <dbReference type="ARBA" id="ARBA00042123"/>
    </source>
</evidence>
<keyword evidence="17" id="KW-1185">Reference proteome</keyword>
<dbReference type="GO" id="GO:0006633">
    <property type="term" value="P:fatty acid biosynthetic process"/>
    <property type="evidence" value="ECO:0007669"/>
    <property type="project" value="UniProtKB-KW"/>
</dbReference>
<dbReference type="InterPro" id="IPR051034">
    <property type="entry name" value="Mito_Enoyl-ACP_Reductase"/>
</dbReference>
<evidence type="ECO:0000313" key="16">
    <source>
        <dbReference type="EMBL" id="KAL3750872.1"/>
    </source>
</evidence>
<reference evidence="16 17" key="1">
    <citation type="submission" date="2024-11" db="EMBL/GenBank/DDBJ databases">
        <title>Chromosome-level genome assembly of Eucalyptus globulus Labill. provides insights into its genome evolution.</title>
        <authorList>
            <person name="Li X."/>
        </authorList>
    </citation>
    <scope>NUCLEOTIDE SEQUENCE [LARGE SCALE GENOMIC DNA]</scope>
    <source>
        <strain evidence="16">CL2024</strain>
        <tissue evidence="16">Fresh tender leaves</tissue>
    </source>
</reference>
<proteinExistence type="inferred from homology"/>
<evidence type="ECO:0000256" key="11">
    <source>
        <dbReference type="ARBA" id="ARBA00038963"/>
    </source>
</evidence>
<keyword evidence="9" id="KW-0496">Mitochondrion</keyword>
<dbReference type="InterPro" id="IPR020843">
    <property type="entry name" value="ER"/>
</dbReference>
<keyword evidence="10" id="KW-0275">Fatty acid biosynthesis</keyword>
<dbReference type="Gene3D" id="3.40.50.720">
    <property type="entry name" value="NAD(P)-binding Rossmann-like Domain"/>
    <property type="match status" value="1"/>
</dbReference>
<evidence type="ECO:0000256" key="6">
    <source>
        <dbReference type="ARBA" id="ARBA00022946"/>
    </source>
</evidence>
<name>A0ABD3LHD7_EUCGL</name>
<dbReference type="SUPFAM" id="SSF50129">
    <property type="entry name" value="GroES-like"/>
    <property type="match status" value="1"/>
</dbReference>
<comment type="catalytic activity">
    <reaction evidence="14">
        <text>a 2,3-saturated acyl-[ACP] + NADP(+) = a (2E)-enoyl-[ACP] + NADPH + H(+)</text>
        <dbReference type="Rhea" id="RHEA:22564"/>
        <dbReference type="Rhea" id="RHEA-COMP:9925"/>
        <dbReference type="Rhea" id="RHEA-COMP:9926"/>
        <dbReference type="ChEBI" id="CHEBI:15378"/>
        <dbReference type="ChEBI" id="CHEBI:57783"/>
        <dbReference type="ChEBI" id="CHEBI:58349"/>
        <dbReference type="ChEBI" id="CHEBI:78784"/>
        <dbReference type="ChEBI" id="CHEBI:78785"/>
        <dbReference type="EC" id="1.3.1.104"/>
    </reaction>
</comment>
<evidence type="ECO:0000256" key="14">
    <source>
        <dbReference type="ARBA" id="ARBA00048843"/>
    </source>
</evidence>
<keyword evidence="3" id="KW-0444">Lipid biosynthesis</keyword>
<evidence type="ECO:0000313" key="17">
    <source>
        <dbReference type="Proteomes" id="UP001634007"/>
    </source>
</evidence>
<evidence type="ECO:0000256" key="9">
    <source>
        <dbReference type="ARBA" id="ARBA00023128"/>
    </source>
</evidence>
<gene>
    <name evidence="16" type="ORF">ACJRO7_011800</name>
</gene>
<dbReference type="Gene3D" id="3.90.180.10">
    <property type="entry name" value="Medium-chain alcohol dehydrogenases, catalytic domain"/>
    <property type="match status" value="1"/>
</dbReference>
<dbReference type="AlphaFoldDB" id="A0ABD3LHD7"/>
<evidence type="ECO:0000259" key="15">
    <source>
        <dbReference type="SMART" id="SM00829"/>
    </source>
</evidence>
<keyword evidence="6" id="KW-0809">Transit peptide</keyword>
<dbReference type="Pfam" id="PF08240">
    <property type="entry name" value="ADH_N"/>
    <property type="match status" value="1"/>
</dbReference>
<accession>A0ABD3LHD7</accession>
<keyword evidence="7" id="KW-0560">Oxidoreductase</keyword>
<sequence length="382" mass="41252">MAAVARATASSRALTKSLSLLGRLPKLSPAPSHSARALGIVRAFSALVSPPSRAVVYEQQGPPDAVTRVVEVPPVLVKENDVCVRMLAAPINPSDINSIEGVYPVRPQLPAVGGREGVGEVHFVGSAVKDLSPGDLVIPSPLSFGTWQTYIVKDQSVWQKIDKNSPIEYAATISINPPTALRMLEDFTSLEPGDSIVQNGATSMVGRCLIQIAKSRGIHSINIIRDRAGSDEAKEALKKLGAEEVFTESQLEIKNVKSLLGDLKEPTLGLNCVGGNAASSVMKFLRRGGTMVTYGGMSKKPITVSTSSFIFKDLSLRGFWLHNWMSSNDVTGCRRMIDHLLKLVQDGKLKYETELVPFSDFHIALDKSLGKLGSHPKQVLKF</sequence>
<evidence type="ECO:0000256" key="2">
    <source>
        <dbReference type="ARBA" id="ARBA00010371"/>
    </source>
</evidence>
<dbReference type="EC" id="1.3.1.104" evidence="11"/>
<evidence type="ECO:0000256" key="1">
    <source>
        <dbReference type="ARBA" id="ARBA00004173"/>
    </source>
</evidence>
<keyword evidence="4" id="KW-0276">Fatty acid metabolism</keyword>
<dbReference type="InterPro" id="IPR011032">
    <property type="entry name" value="GroES-like_sf"/>
</dbReference>
<comment type="caution">
    <text evidence="16">The sequence shown here is derived from an EMBL/GenBank/DDBJ whole genome shotgun (WGS) entry which is preliminary data.</text>
</comment>
<protein>
    <recommendedName>
        <fullName evidence="12">Enoyl-[acyl-carrier-protein] reductase, mitochondrial</fullName>
        <ecNumber evidence="11">1.3.1.104</ecNumber>
    </recommendedName>
    <alternativeName>
        <fullName evidence="13">2-enoyl thioester reductase</fullName>
    </alternativeName>
</protein>
<keyword evidence="5" id="KW-0521">NADP</keyword>
<comment type="subcellular location">
    <subcellularLocation>
        <location evidence="1">Mitochondrion</location>
    </subcellularLocation>
</comment>
<dbReference type="Proteomes" id="UP001634007">
    <property type="component" value="Unassembled WGS sequence"/>
</dbReference>
<evidence type="ECO:0000256" key="10">
    <source>
        <dbReference type="ARBA" id="ARBA00023160"/>
    </source>
</evidence>
<dbReference type="EMBL" id="JBJKBG010000002">
    <property type="protein sequence ID" value="KAL3750872.1"/>
    <property type="molecule type" value="Genomic_DNA"/>
</dbReference>
<organism evidence="16 17">
    <name type="scientific">Eucalyptus globulus</name>
    <name type="common">Tasmanian blue gum</name>
    <dbReference type="NCBI Taxonomy" id="34317"/>
    <lineage>
        <taxon>Eukaryota</taxon>
        <taxon>Viridiplantae</taxon>
        <taxon>Streptophyta</taxon>
        <taxon>Embryophyta</taxon>
        <taxon>Tracheophyta</taxon>
        <taxon>Spermatophyta</taxon>
        <taxon>Magnoliopsida</taxon>
        <taxon>eudicotyledons</taxon>
        <taxon>Gunneridae</taxon>
        <taxon>Pentapetalae</taxon>
        <taxon>rosids</taxon>
        <taxon>malvids</taxon>
        <taxon>Myrtales</taxon>
        <taxon>Myrtaceae</taxon>
        <taxon>Myrtoideae</taxon>
        <taxon>Eucalypteae</taxon>
        <taxon>Eucalyptus</taxon>
    </lineage>
</organism>
<dbReference type="InterPro" id="IPR013149">
    <property type="entry name" value="ADH-like_C"/>
</dbReference>
<dbReference type="FunFam" id="3.40.50.720:FF:000112">
    <property type="entry name" value="Enoyl-[acyl-carrier-protein] reductase 1, mitochondrial"/>
    <property type="match status" value="1"/>
</dbReference>
<dbReference type="GO" id="GO:0141148">
    <property type="term" value="F:enoyl-[acyl-carrier-protein] reductase (NADPH) activity"/>
    <property type="evidence" value="ECO:0007669"/>
    <property type="project" value="UniProtKB-EC"/>
</dbReference>
<dbReference type="InterPro" id="IPR036291">
    <property type="entry name" value="NAD(P)-bd_dom_sf"/>
</dbReference>
<dbReference type="CDD" id="cd08290">
    <property type="entry name" value="ETR"/>
    <property type="match status" value="1"/>
</dbReference>
<evidence type="ECO:0000256" key="8">
    <source>
        <dbReference type="ARBA" id="ARBA00023098"/>
    </source>
</evidence>
<evidence type="ECO:0000256" key="4">
    <source>
        <dbReference type="ARBA" id="ARBA00022832"/>
    </source>
</evidence>
<dbReference type="SMART" id="SM00829">
    <property type="entry name" value="PKS_ER"/>
    <property type="match status" value="1"/>
</dbReference>
<dbReference type="InterPro" id="IPR013154">
    <property type="entry name" value="ADH-like_N"/>
</dbReference>
<dbReference type="FunFam" id="3.90.180.10:FF:000010">
    <property type="entry name" value="Enoyl-[acyl-carrier-protein] reductase, mitochondrial"/>
    <property type="match status" value="1"/>
</dbReference>
<dbReference type="PANTHER" id="PTHR43981:SF2">
    <property type="entry name" value="ENOYL-[ACYL-CARRIER-PROTEIN] REDUCTASE, MITOCHONDRIAL"/>
    <property type="match status" value="1"/>
</dbReference>
<dbReference type="Pfam" id="PF00107">
    <property type="entry name" value="ADH_zinc_N"/>
    <property type="match status" value="1"/>
</dbReference>
<evidence type="ECO:0000256" key="12">
    <source>
        <dbReference type="ARBA" id="ARBA00041058"/>
    </source>
</evidence>